<evidence type="ECO:0000313" key="2">
    <source>
        <dbReference type="Proteomes" id="UP000587462"/>
    </source>
</evidence>
<comment type="caution">
    <text evidence="1">The sequence shown here is derived from an EMBL/GenBank/DDBJ whole genome shotgun (WGS) entry which is preliminary data.</text>
</comment>
<evidence type="ECO:0000313" key="1">
    <source>
        <dbReference type="EMBL" id="NVK81952.1"/>
    </source>
</evidence>
<protein>
    <submittedName>
        <fullName evidence="1">Uncharacterized protein</fullName>
    </submittedName>
</protein>
<keyword evidence="2" id="KW-1185">Reference proteome</keyword>
<gene>
    <name evidence="1" type="ORF">HG542_30520</name>
</gene>
<dbReference type="Proteomes" id="UP000587462">
    <property type="component" value="Unassembled WGS sequence"/>
</dbReference>
<organism evidence="1 2">
    <name type="scientific">Streptomyces morookaense</name>
    <name type="common">Streptoverticillium morookaense</name>
    <dbReference type="NCBI Taxonomy" id="1970"/>
    <lineage>
        <taxon>Bacteria</taxon>
        <taxon>Bacillati</taxon>
        <taxon>Actinomycetota</taxon>
        <taxon>Actinomycetes</taxon>
        <taxon>Kitasatosporales</taxon>
        <taxon>Streptomycetaceae</taxon>
        <taxon>Streptomyces</taxon>
    </lineage>
</organism>
<accession>A0A7Y7BAB4</accession>
<reference evidence="1 2" key="1">
    <citation type="submission" date="2020-04" db="EMBL/GenBank/DDBJ databases">
        <title>Draft Genome Sequence of Streptomyces morookaense DSM 40503, an 8-azaguanine-producing strain.</title>
        <authorList>
            <person name="Qi J."/>
            <person name="Gao J.-M."/>
        </authorList>
    </citation>
    <scope>NUCLEOTIDE SEQUENCE [LARGE SCALE GENOMIC DNA]</scope>
    <source>
        <strain evidence="1 2">DSM 40503</strain>
    </source>
</reference>
<dbReference type="EMBL" id="JABBXF010000101">
    <property type="protein sequence ID" value="NVK81952.1"/>
    <property type="molecule type" value="Genomic_DNA"/>
</dbReference>
<dbReference type="RefSeq" id="WP_171087171.1">
    <property type="nucleotide sequence ID" value="NZ_BNBU01000003.1"/>
</dbReference>
<name>A0A7Y7BAB4_STRMO</name>
<proteinExistence type="predicted"/>
<sequence>MAVSISVVLLLLILAVVFMRNGGLRFSHAMVCVLLGFVLANTSVAPTIHNGISSTAHIVGGVRP</sequence>
<dbReference type="AlphaFoldDB" id="A0A7Y7BAB4"/>